<accession>A0A1G7BM21</accession>
<evidence type="ECO:0000259" key="3">
    <source>
        <dbReference type="SMART" id="SM01119"/>
    </source>
</evidence>
<organism evidence="4 5">
    <name type="scientific">Salipiger thiooxidans</name>
    <dbReference type="NCBI Taxonomy" id="282683"/>
    <lineage>
        <taxon>Bacteria</taxon>
        <taxon>Pseudomonadati</taxon>
        <taxon>Pseudomonadota</taxon>
        <taxon>Alphaproteobacteria</taxon>
        <taxon>Rhodobacterales</taxon>
        <taxon>Roseobacteraceae</taxon>
        <taxon>Salipiger</taxon>
    </lineage>
</organism>
<reference evidence="5" key="1">
    <citation type="submission" date="2016-10" db="EMBL/GenBank/DDBJ databases">
        <authorList>
            <person name="Varghese N."/>
            <person name="Submissions S."/>
        </authorList>
    </citation>
    <scope>NUCLEOTIDE SEQUENCE [LARGE SCALE GENOMIC DNA]</scope>
    <source>
        <strain evidence="5">DSM 10146</strain>
    </source>
</reference>
<dbReference type="AlphaFoldDB" id="A0A1G7BM21"/>
<keyword evidence="2" id="KW-0456">Lyase</keyword>
<feature type="domain" description="D-serine dehydratase-like" evidence="3">
    <location>
        <begin position="254"/>
        <end position="361"/>
    </location>
</feature>
<dbReference type="PANTHER" id="PTHR28004:SF2">
    <property type="entry name" value="D-SERINE DEHYDRATASE"/>
    <property type="match status" value="1"/>
</dbReference>
<proteinExistence type="inferred from homology"/>
<dbReference type="RefSeq" id="WP_089955467.1">
    <property type="nucleotide sequence ID" value="NZ_FNAV01000002.1"/>
</dbReference>
<sequence>MPSLTEKDTPFLALDRARMDRNLARMRSHVEGLGVALRPHLKTVKSVPAARRILGEMTSPATVSTLQEAEAFAAAGCTDLVYAVGIAPAKLPRVAALRATGVDLVVILDSVAQARAVVDASKAAGAPIPALIEIDCDDARAGLAPGDPALVEIGRILHAGSELRGVLTHGGASYRAFTPGAMMAMAAQERASAVRCAEALCAAGLPCPVVSIGSTPSAHFAQDFTGVTEVRAGVYTLSDLMMAGLGVGGIDDIALSVVTTVIGHQPRRGWILTDSGFMALSKDHGTAGMPVDQGYGLVANIDGQPFGDLVVRGVSQEHGVLALREGSTATLPDLPVGTLLRIYPNHACATVAMHASFAVTDGGREIVEDWPIMRGW</sequence>
<dbReference type="GO" id="GO:0036088">
    <property type="term" value="P:D-serine catabolic process"/>
    <property type="evidence" value="ECO:0007669"/>
    <property type="project" value="TreeGrafter"/>
</dbReference>
<dbReference type="Pfam" id="PF14031">
    <property type="entry name" value="D-ser_dehydrat"/>
    <property type="match status" value="1"/>
</dbReference>
<dbReference type="Proteomes" id="UP000198994">
    <property type="component" value="Unassembled WGS sequence"/>
</dbReference>
<dbReference type="STRING" id="282683.SAMN04488105_102256"/>
<dbReference type="GO" id="GO:0008721">
    <property type="term" value="F:D-serine ammonia-lyase activity"/>
    <property type="evidence" value="ECO:0007669"/>
    <property type="project" value="TreeGrafter"/>
</dbReference>
<dbReference type="InterPro" id="IPR026956">
    <property type="entry name" value="D-ser_dehydrat-like_dom"/>
</dbReference>
<comment type="similarity">
    <text evidence="1">Belongs to the DSD1 family.</text>
</comment>
<dbReference type="OrthoDB" id="9772497at2"/>
<dbReference type="InterPro" id="IPR042208">
    <property type="entry name" value="D-ser_dehydrat-like_sf"/>
</dbReference>
<dbReference type="InterPro" id="IPR051466">
    <property type="entry name" value="D-amino_acid_metab_enzyme"/>
</dbReference>
<dbReference type="SUPFAM" id="SSF51419">
    <property type="entry name" value="PLP-binding barrel"/>
    <property type="match status" value="1"/>
</dbReference>
<evidence type="ECO:0000256" key="2">
    <source>
        <dbReference type="ARBA" id="ARBA00023239"/>
    </source>
</evidence>
<dbReference type="Pfam" id="PF01168">
    <property type="entry name" value="Ala_racemase_N"/>
    <property type="match status" value="1"/>
</dbReference>
<evidence type="ECO:0000256" key="1">
    <source>
        <dbReference type="ARBA" id="ARBA00005323"/>
    </source>
</evidence>
<keyword evidence="5" id="KW-1185">Reference proteome</keyword>
<evidence type="ECO:0000313" key="5">
    <source>
        <dbReference type="Proteomes" id="UP000198994"/>
    </source>
</evidence>
<dbReference type="PANTHER" id="PTHR28004">
    <property type="entry name" value="ZGC:162816-RELATED"/>
    <property type="match status" value="1"/>
</dbReference>
<name>A0A1G7BM21_9RHOB</name>
<dbReference type="Gene3D" id="2.40.37.20">
    <property type="entry name" value="D-serine dehydratase-like domain"/>
    <property type="match status" value="1"/>
</dbReference>
<protein>
    <submittedName>
        <fullName evidence="4">D-serine deaminase, pyridoxal phosphate-dependent</fullName>
    </submittedName>
</protein>
<gene>
    <name evidence="4" type="ORF">SAMN04488105_102256</name>
</gene>
<dbReference type="InterPro" id="IPR001608">
    <property type="entry name" value="Ala_racemase_N"/>
</dbReference>
<dbReference type="Gene3D" id="3.20.20.10">
    <property type="entry name" value="Alanine racemase"/>
    <property type="match status" value="1"/>
</dbReference>
<dbReference type="SMART" id="SM01119">
    <property type="entry name" value="D-ser_dehydrat"/>
    <property type="match status" value="1"/>
</dbReference>
<evidence type="ECO:0000313" key="4">
    <source>
        <dbReference type="EMBL" id="SDE27962.1"/>
    </source>
</evidence>
<dbReference type="EMBL" id="FNAV01000002">
    <property type="protein sequence ID" value="SDE27962.1"/>
    <property type="molecule type" value="Genomic_DNA"/>
</dbReference>
<dbReference type="InterPro" id="IPR029066">
    <property type="entry name" value="PLP-binding_barrel"/>
</dbReference>